<feature type="transmembrane region" description="Helical" evidence="2">
    <location>
        <begin position="77"/>
        <end position="98"/>
    </location>
</feature>
<name>A0ABV2QT48_9HYPH</name>
<accession>A0ABV2QT48</accession>
<dbReference type="InterPro" id="IPR010865">
    <property type="entry name" value="DUF1499"/>
</dbReference>
<comment type="caution">
    <text evidence="3">The sequence shown here is derived from an EMBL/GenBank/DDBJ whole genome shotgun (WGS) entry which is preliminary data.</text>
</comment>
<dbReference type="Proteomes" id="UP001549321">
    <property type="component" value="Unassembled WGS sequence"/>
</dbReference>
<dbReference type="Pfam" id="PF07386">
    <property type="entry name" value="DUF1499"/>
    <property type="match status" value="1"/>
</dbReference>
<keyword evidence="2" id="KW-0472">Membrane</keyword>
<protein>
    <submittedName>
        <fullName evidence="3">Uncharacterized protein (DUF1499 family)</fullName>
    </submittedName>
</protein>
<feature type="compositionally biased region" description="Pro residues" evidence="1">
    <location>
        <begin position="262"/>
        <end position="272"/>
    </location>
</feature>
<gene>
    <name evidence="3" type="ORF">ABIE08_000115</name>
</gene>
<dbReference type="EMBL" id="JBEPSM010000001">
    <property type="protein sequence ID" value="MET4632202.1"/>
    <property type="molecule type" value="Genomic_DNA"/>
</dbReference>
<feature type="transmembrane region" description="Helical" evidence="2">
    <location>
        <begin position="15"/>
        <end position="32"/>
    </location>
</feature>
<keyword evidence="2" id="KW-0812">Transmembrane</keyword>
<evidence type="ECO:0000313" key="3">
    <source>
        <dbReference type="EMBL" id="MET4632202.1"/>
    </source>
</evidence>
<evidence type="ECO:0000256" key="2">
    <source>
        <dbReference type="SAM" id="Phobius"/>
    </source>
</evidence>
<evidence type="ECO:0000313" key="4">
    <source>
        <dbReference type="Proteomes" id="UP001549321"/>
    </source>
</evidence>
<feature type="region of interest" description="Disordered" evidence="1">
    <location>
        <begin position="250"/>
        <end position="272"/>
    </location>
</feature>
<keyword evidence="4" id="KW-1185">Reference proteome</keyword>
<organism evidence="3 4">
    <name type="scientific">Kaistia defluvii</name>
    <dbReference type="NCBI Taxonomy" id="410841"/>
    <lineage>
        <taxon>Bacteria</taxon>
        <taxon>Pseudomonadati</taxon>
        <taxon>Pseudomonadota</taxon>
        <taxon>Alphaproteobacteria</taxon>
        <taxon>Hyphomicrobiales</taxon>
        <taxon>Kaistiaceae</taxon>
        <taxon>Kaistia</taxon>
    </lineage>
</organism>
<feature type="transmembrane region" description="Helical" evidence="2">
    <location>
        <begin position="44"/>
        <end position="65"/>
    </location>
</feature>
<evidence type="ECO:0000256" key="1">
    <source>
        <dbReference type="SAM" id="MobiDB-lite"/>
    </source>
</evidence>
<sequence>MTARPFEREARTAPWSLRLALLPIPLLIVAVVMHRYGQIDTVPLFLLIAIAWALALAALVLGGLAMRRIWIDGVRGFAPALTGSLLAIAILAVPGLVVEEMIRLPRLADISTDLNDPPELAPSAQAAHPAPDVVSNDEQAKAYPDILSRHYPVSPARVYDAATALMTARGWTISKAAPPDIESADASIEAVARTLVLALPADVALRIVADDDGSLVDMRSASRIGSHDLGDNARRIRAFFSDLDSALQGITEPVEGDETDMPPLPPVSPRAR</sequence>
<keyword evidence="2" id="KW-1133">Transmembrane helix</keyword>
<proteinExistence type="predicted"/>
<dbReference type="RefSeq" id="WP_354547966.1">
    <property type="nucleotide sequence ID" value="NZ_JBEPSM010000001.1"/>
</dbReference>
<reference evidence="3 4" key="1">
    <citation type="submission" date="2024-06" db="EMBL/GenBank/DDBJ databases">
        <title>Sorghum-associated microbial communities from plants grown in Nebraska, USA.</title>
        <authorList>
            <person name="Schachtman D."/>
        </authorList>
    </citation>
    <scope>NUCLEOTIDE SEQUENCE [LARGE SCALE GENOMIC DNA]</scope>
    <source>
        <strain evidence="3 4">3207</strain>
    </source>
</reference>